<dbReference type="EMBL" id="VLLG01000002">
    <property type="protein sequence ID" value="TWI90693.1"/>
    <property type="molecule type" value="Genomic_DNA"/>
</dbReference>
<dbReference type="RefSeq" id="WP_145709883.1">
    <property type="nucleotide sequence ID" value="NZ_VLLG01000002.1"/>
</dbReference>
<keyword evidence="4" id="KW-1185">Reference proteome</keyword>
<protein>
    <submittedName>
        <fullName evidence="3">Putative secreted protein (Por secretion system target)</fullName>
    </submittedName>
</protein>
<gene>
    <name evidence="3" type="ORF">LX66_0053</name>
</gene>
<feature type="domain" description="Secretion system C-terminal sorting" evidence="2">
    <location>
        <begin position="42"/>
        <end position="109"/>
    </location>
</feature>
<evidence type="ECO:0000256" key="1">
    <source>
        <dbReference type="SAM" id="SignalP"/>
    </source>
</evidence>
<dbReference type="OrthoDB" id="667194at2"/>
<sequence>MWKTSTLLFICLLSFCCLTATAQSTKTLPAREMEGGAKIVKLYPNPASSIINFEIQQHNNDRMYELIVYNFLGKQVDKLKNINARTTVDLGSYYSGVYIFQLRDREGNLVESGKFNVVK</sequence>
<dbReference type="Pfam" id="PF18962">
    <property type="entry name" value="Por_Secre_tail"/>
    <property type="match status" value="1"/>
</dbReference>
<organism evidence="3 4">
    <name type="scientific">Chitinophaga japonensis</name>
    <name type="common">Flexibacter japonensis</name>
    <dbReference type="NCBI Taxonomy" id="104662"/>
    <lineage>
        <taxon>Bacteria</taxon>
        <taxon>Pseudomonadati</taxon>
        <taxon>Bacteroidota</taxon>
        <taxon>Chitinophagia</taxon>
        <taxon>Chitinophagales</taxon>
        <taxon>Chitinophagaceae</taxon>
        <taxon>Chitinophaga</taxon>
    </lineage>
</organism>
<keyword evidence="1" id="KW-0732">Signal</keyword>
<accession>A0A562TB96</accession>
<evidence type="ECO:0000313" key="4">
    <source>
        <dbReference type="Proteomes" id="UP000316778"/>
    </source>
</evidence>
<evidence type="ECO:0000313" key="3">
    <source>
        <dbReference type="EMBL" id="TWI90693.1"/>
    </source>
</evidence>
<comment type="caution">
    <text evidence="3">The sequence shown here is derived from an EMBL/GenBank/DDBJ whole genome shotgun (WGS) entry which is preliminary data.</text>
</comment>
<proteinExistence type="predicted"/>
<evidence type="ECO:0000259" key="2">
    <source>
        <dbReference type="Pfam" id="PF18962"/>
    </source>
</evidence>
<dbReference type="InterPro" id="IPR026444">
    <property type="entry name" value="Secre_tail"/>
</dbReference>
<dbReference type="Proteomes" id="UP000316778">
    <property type="component" value="Unassembled WGS sequence"/>
</dbReference>
<name>A0A562TB96_CHIJA</name>
<dbReference type="NCBIfam" id="TIGR04183">
    <property type="entry name" value="Por_Secre_tail"/>
    <property type="match status" value="1"/>
</dbReference>
<feature type="signal peptide" evidence="1">
    <location>
        <begin position="1"/>
        <end position="22"/>
    </location>
</feature>
<dbReference type="AlphaFoldDB" id="A0A562TB96"/>
<reference evidence="3 4" key="1">
    <citation type="journal article" date="2013" name="Stand. Genomic Sci.">
        <title>Genomic Encyclopedia of Type Strains, Phase I: The one thousand microbial genomes (KMG-I) project.</title>
        <authorList>
            <person name="Kyrpides N.C."/>
            <person name="Woyke T."/>
            <person name="Eisen J.A."/>
            <person name="Garrity G."/>
            <person name="Lilburn T.G."/>
            <person name="Beck B.J."/>
            <person name="Whitman W.B."/>
            <person name="Hugenholtz P."/>
            <person name="Klenk H.P."/>
        </authorList>
    </citation>
    <scope>NUCLEOTIDE SEQUENCE [LARGE SCALE GENOMIC DNA]</scope>
    <source>
        <strain evidence="3 4">DSM 13484</strain>
    </source>
</reference>
<feature type="chain" id="PRO_5022235895" evidence="1">
    <location>
        <begin position="23"/>
        <end position="119"/>
    </location>
</feature>